<feature type="compositionally biased region" description="Basic and acidic residues" evidence="1">
    <location>
        <begin position="548"/>
        <end position="557"/>
    </location>
</feature>
<dbReference type="RefSeq" id="XP_062758861.1">
    <property type="nucleotide sequence ID" value="XM_062896139.1"/>
</dbReference>
<dbReference type="AlphaFoldDB" id="A0AAE1IIE1"/>
<feature type="compositionally biased region" description="Low complexity" evidence="1">
    <location>
        <begin position="199"/>
        <end position="214"/>
    </location>
</feature>
<feature type="compositionally biased region" description="Basic and acidic residues" evidence="1">
    <location>
        <begin position="87"/>
        <end position="167"/>
    </location>
</feature>
<evidence type="ECO:0000313" key="2">
    <source>
        <dbReference type="EMBL" id="KAK4082193.1"/>
    </source>
</evidence>
<keyword evidence="3" id="KW-1185">Reference proteome</keyword>
<feature type="compositionally biased region" description="Basic and acidic residues" evidence="1">
    <location>
        <begin position="568"/>
        <end position="577"/>
    </location>
</feature>
<evidence type="ECO:0000313" key="3">
    <source>
        <dbReference type="Proteomes" id="UP001273209"/>
    </source>
</evidence>
<name>A0AAE1IIE1_9HYPO</name>
<dbReference type="EMBL" id="JAWRVG010000005">
    <property type="protein sequence ID" value="KAK4082193.1"/>
    <property type="molecule type" value="Genomic_DNA"/>
</dbReference>
<protein>
    <submittedName>
        <fullName evidence="2">Uncharacterized protein</fullName>
    </submittedName>
</protein>
<feature type="compositionally biased region" description="Pro residues" evidence="1">
    <location>
        <begin position="260"/>
        <end position="304"/>
    </location>
</feature>
<dbReference type="GeneID" id="87916044"/>
<sequence>MPPAPAPSMVGYVEDVDEDIGSTIGVESTRRYARSAAARSPERERSNTGKPRMPESDSDDETASSSSSLSDSDSTPAPTRNRTRPVPVEHRRPLHKDRDHRRPPQDSRPPRDHRALGRDDRQRRERRPREDDDDRRRPRPQPKDRDLRDLREPRDPRDPRDLRDPRGPKKTRPGPPKHAASQPVVSQGAYRRGQFEDPAAYGVQQAQQLQQPAASGRPRAKSRPASYYAGQPPRPPLDMGWPGPHAPLPPPPGAFGMGNFPPPPHMFPGGPPMHPGMPPPQSPMGMGPPPFFDGPSPMGPPPPGEHLRHRFDGGGRPASAMGFGSPPEAIGYFNEKYDDYEEEQHQKVPRRSSRAKKAPPPLEERKKLPPSEFALKRTQSARPTSGAYKPPPAAREPPRESMREQMREPLREAPREHMRDHQLRERPLSRQGHQRPPPSHRRSVGFVDQQAFDEDDFLGGEVDLYQEVSPNQRRTALARPRRSSSVAYDQHGYDIVPAGNRGRRASMYGPGPGESGGVSLEEDGRYFDALRYQEDVSGGAPMPLTAETLRKASKRGELASSRSTRSSGSHDESDYKRSSHTTGLTTQSSAAHNNDDFTIKVSGQAVVKVPGAQIECDGGEITFSSNRGAGAGPGSGMHGASRAGSDKESTVYQLDDARSSRMDRKALPHRSRAASQSDAHSRIYAPIHAPIHAPYEHAPYEHVPYEHAPYEQAPYEPFEQYEQYEPVTYEHAPYDPSLAASNFY</sequence>
<organism evidence="2 3">
    <name type="scientific">Trichoderma aggressivum f. europaeum</name>
    <dbReference type="NCBI Taxonomy" id="173218"/>
    <lineage>
        <taxon>Eukaryota</taxon>
        <taxon>Fungi</taxon>
        <taxon>Dikarya</taxon>
        <taxon>Ascomycota</taxon>
        <taxon>Pezizomycotina</taxon>
        <taxon>Sordariomycetes</taxon>
        <taxon>Hypocreomycetidae</taxon>
        <taxon>Hypocreales</taxon>
        <taxon>Hypocreaceae</taxon>
        <taxon>Trichoderma</taxon>
    </lineage>
</organism>
<feature type="region of interest" description="Disordered" evidence="1">
    <location>
        <begin position="472"/>
        <end position="520"/>
    </location>
</feature>
<comment type="caution">
    <text evidence="2">The sequence shown here is derived from an EMBL/GenBank/DDBJ whole genome shotgun (WGS) entry which is preliminary data.</text>
</comment>
<feature type="compositionally biased region" description="Basic and acidic residues" evidence="1">
    <location>
        <begin position="396"/>
        <end position="428"/>
    </location>
</feature>
<accession>A0AAE1IIE1</accession>
<gene>
    <name evidence="2" type="ORF">Triagg1_2005</name>
</gene>
<feature type="compositionally biased region" description="Basic and acidic residues" evidence="1">
    <location>
        <begin position="40"/>
        <end position="55"/>
    </location>
</feature>
<feature type="region of interest" description="Disordered" evidence="1">
    <location>
        <begin position="625"/>
        <end position="681"/>
    </location>
</feature>
<evidence type="ECO:0000256" key="1">
    <source>
        <dbReference type="SAM" id="MobiDB-lite"/>
    </source>
</evidence>
<feature type="compositionally biased region" description="Basic and acidic residues" evidence="1">
    <location>
        <begin position="644"/>
        <end position="666"/>
    </location>
</feature>
<feature type="region of interest" description="Disordered" evidence="1">
    <location>
        <begin position="1"/>
        <end position="445"/>
    </location>
</feature>
<feature type="compositionally biased region" description="Basic residues" evidence="1">
    <location>
        <begin position="347"/>
        <end position="357"/>
    </location>
</feature>
<feature type="compositionally biased region" description="Polar residues" evidence="1">
    <location>
        <begin position="580"/>
        <end position="592"/>
    </location>
</feature>
<reference evidence="2" key="1">
    <citation type="submission" date="2023-11" db="EMBL/GenBank/DDBJ databases">
        <title>The genome sequences of three competitors of mushroom-forming fungi.</title>
        <authorList>
            <person name="Beijen E."/>
            <person name="Ohm R.A."/>
        </authorList>
    </citation>
    <scope>NUCLEOTIDE SEQUENCE</scope>
    <source>
        <strain evidence="2">CBS 100526</strain>
    </source>
</reference>
<dbReference type="Proteomes" id="UP001273209">
    <property type="component" value="Unassembled WGS sequence"/>
</dbReference>
<proteinExistence type="predicted"/>
<feature type="compositionally biased region" description="Pro residues" evidence="1">
    <location>
        <begin position="244"/>
        <end position="253"/>
    </location>
</feature>
<feature type="compositionally biased region" description="Low complexity" evidence="1">
    <location>
        <begin position="63"/>
        <end position="74"/>
    </location>
</feature>
<feature type="region of interest" description="Disordered" evidence="1">
    <location>
        <begin position="535"/>
        <end position="595"/>
    </location>
</feature>